<sequence>MSVDDEQILDSVTPWNPLSYSQQRLWLFQQLQPMSLAYNLGGLLWFEGEDVTVEKLQHSLNEMVSVFPSLRSQFSEVEGKAAQRVMPFSPVEYDYIDMQGDSNTVEFINQDARQRWQKPFNLVEGDLARCCIYQVTEHRFAVLLATHHIVTDAWSFQITIKMLVNSVAGKTYQVKEVQSYLNYAVEQASAEKSEFYDQQKSSWIQNQFIGEEPLSLSNLNDQSQDAYGARHELVHLSSDIDDSIKRLGSELGVTKFEVLASAMMLTLRQYSSNVHPSICVPALNRNAKNRRTVGFYVNSAVMGYRIDAEMTLSQLVDKTHASMKASLAFESTPLETLVGDLPLPTTALNFRNHGDKLSINTNGVSAEFEEFPVLETPFELVLDVINKGNVPLRFVYAKEKFTRPFITKFIESFKVNLASIIHSPNAAVASVNAISSKDMRLIDQHGSGDYSWQYRPFTDLVTEQAVKCPNSIALKHQNESMSYLELETRSNQLANSILSQGATSKSPIGVMMERGVDMIVSMIAVLKAGAPFLPLDPDYPTERLSYMLEDSGAELLLTHPKSNDRCKDVLDGSDGVTQFCIENTELAGLSSDNSFKRPLAEELAYIIYTSGSTGKPKGVTISHEGLSMHVQTIGQRYGMSEEDVELHFASISFDGAVERWTVPLAFGSRLVIRDQELWTAEQTCDVLQQEKVTIACFPPSYVGPLLDWVEATKPELALRSITLGGEAFTRETFERIQEVLAPPRIINGYGPTETVITPMIWEAYAQDTMESAYAPIGTPVGDRKLYVLDAELSQVPFGCSGELYIGSESGLAEGYLKQPNLTAERFLPDPYSNNGERMYRTGDLVQWREDGIMEYLGRVDQQVKIRGFRVELGEIESQLQALSGAEFCAVVDHDSPTGKKLVGYVQLSKAEQNKNQSNNTLSQDAGGNDEAQWLEQLGRTLPDYMVPACIVVQDKLPLTPAGKVDRKQLLAPDWTEIHSDQGSLVDNQQVMLAEIWRELLKVKSVGANSQFFALGGDSIMALQLVGKLRQQGFMLSPKQVFDFPKLQDMAENLEEAQLVIAEQGKLRGEVALLPIQQRYIKHFELSRCNQYIQFKWDYPVDVERLTHAINRLVEHHDALRLQFNHSLSADSSFEMTANYRDDAEFAIHVFDEVIDVEQVQASIDLINGVIGAVGIRSLNKPDAREEFDQRSEVLIAVHHLVVDALSWPLIIEDLAKLYGTDLMPSSKVASSTLSLSQHSLPHKTHHQGNWVNALNTLSISDDQQAYWAEQQKDLLYPQSRGKPISTHWHTPLSKIEALTKAGFGFARLTQEQIVFLVGALTVSTLNQGKALTIHRESHGRFTDDTGLDLSRTVGWYTSLYPQAIPAFDSFEEWVKSLKDSFDTDHLGGVTFHAGVMQNLWPHVGDMDVLFNYLGSAAQQLNDAIEVTNVGLWRDDSNSADAAIVINASVNNEQLLWDVELDSYCFNESEVEVLHAAFNSSIARLHDLFIEADSVLTKADAPLVHLSQRQLNQLCDGVSSAGSLPNTILPLSTLQQGLYFHAKLSDSDSTYVNQITLPFNNVDLLKMIEAWQGVMQRHQMLRSTLFSFDGNAYLAEWPELRLDYQVLDVRKRSQFELGEYKKQAVERGFELEQVVDRSKVKPLWRVDFIQTHDHQVQCIFTIHHILMDGWSTGVLLSDLFALYQGRSIAPVKGEFSDYLAWIQNQDNQQSNDYWQRYLQDMESPTRLAESFGQSNSEMPDSKVSSFHRYNDDYSQEIISEWLPKLNQVGVTLNTLTQAAWLLTLHRFTGQQTPVFGNTVAGRPTELAHSDSMVGLFINTLPIAHRVDLSKPVSEWLLDIQASSSDQREFSYSSLSDIQAQTGWSGENLFDTLVVFENYPLDESLLNRNGSDEFSIGEPDSYEFTHYPLTLAILPSESLRIVFAYDESKFTPQQIETLRSTNRHYLTQLVEHLAEDLGRLPDLAENQLNELGLFERQPEPWMFEPFTDLVAKQVLLRPNSEAIVSNVAAESGQKRKALTYQQVVEQSDAVASRLIAEGIEREDIVGVLFERDCNMLVAMMGVMKAGAAFLPLDPAYPQERLNFMVQDSGACALVHDDLSEQLANDIANQAKTIGYDSLDLTTRLVDKPAILPDQLAYMIYTSGSTGKPKGVCVSQQGLSMHVQTIGQRYGMTTNDVELHFASISFDGAIERWTVPLAFGSRLIIRDQSLWSAQQTCDVLEREQVTIACFPPSYVLPLLEWIEGSTLALSVRSWTLGGEAFTRDTYFKLQHVLKPKRIINGYGPTETVVTPMIWEAYPDTELESAYAPIGKAVGNRTLYVLDTALNRVPAGVAGELYIGEEVGLARGYFERPDLTSERFIPDPFASNGERMYRTGDVVKWRSDGVMEYLGRSDEQVKIRGFRVELGEIESRLQKITGSEQCAVIACDSPSGKQLVAYIQSDNVLSTEDALKDLSQDLPDYMVPSQVVKMDKIPLTPASKVDKKRLPLPNWQEASSSEYIAPNGVMELALANQWQALFDKKEISREDDFFALGGQSLLATQLVGRLNQQANIRLSLQAVFDTPVLKELAAQCTFTCVKNDTEVAFLERASRLPHMPASAVQKRLWFVQQLLPTSAAYHMPLGLKFTGDVNIAALESAINVLVARHEILRTNFTQVEGELMQSIHAEREICVGIHQYSESDEQRLSVYKELIAKPFDFSEGPLIRFDWITVASEQLATVNHAVSTEHVANVEHAANVEHVAKGKQAELLIVVHHIISDGISMQLLLKELAVCYQSMMSGYTEEGAASTFEPEATNDVQYVDYANWQKQWLESEEASDQKAWWLDALKFDIDPLVLHSEVPREQTETEGNRLHFELSSEQVSNITQLAAKHNTTSFNVMLTMWHLLMHKYSGQEQVRVGVPVAGRTQPKTQAMQGCFINSLVIPAQFNGEQSFAELLHQVKSFTEQALDRQDFPFEMLVESLGITGNLQYHPVFQTSFNFQRFDEAELFDWQGLDVEPFDPGVVNAQLEIGMDIQQMSESKWLGFVSYVSPVFTQDFAQSLLNHWLLLLDKVASNNDTLISQLHLIDETAEQQNQVFNDTSLDWGDFVTPSQQMQLQVKKTPNAIALSMQGQTLTYQEFDVRVNQLANWLRDKGVKSETRVGLGLERSFDLVIGLHAITRAGGAYVPLDPSYPTERIQYILQSANIDLLLTDSNSVHLWPESDACEYVDLTQLDLSKQSSLPPLVHWQPEQALYVIFTSGSTGLPKGVVNTQAALQNRLNWMQQEYALNESDCVLQKTPFSFDVSVWEFFWPLMTGSRLAIAPPESHRQPNVLSEVIQQEQVTTLHFVPSMLNAFAVETNISDCVSLKRIICSGEALPADLVEQVLSHAPVDLHNLYGPTEAAIDVTYWPCELPVAKRIPIGYAISNTQLHVLDNNWNPVPIGVPGELYLAGVGLAREYLARPDLTADRFVPNPFGEPGSRMYRTGDQVVQLADGRLEYLGRLDNQVKIRGLRIELEEIENVINQLEWVEESAVIAFKHQTGDQLVGYVVDANWSEDKQALVKQHLSEHLPDYMVPSILIGLSEMPLSPNGKRDRKALPAPEWQSIKYRAPETELERWFATNWEEVLEIPQVGLDDNFFALGGHSLLATRVVAKAHQELGLEVSLKDFFDANSLQALTDSLQAQYQTQNEHEQDEFDAMAALMDELELL</sequence>
<dbReference type="InterPro" id="IPR000873">
    <property type="entry name" value="AMP-dep_synth/lig_dom"/>
</dbReference>
<evidence type="ECO:0000256" key="3">
    <source>
        <dbReference type="ARBA" id="ARBA00022450"/>
    </source>
</evidence>
<dbReference type="Gene3D" id="3.30.559.30">
    <property type="entry name" value="Nonribosomal peptide synthetase, condensation domain"/>
    <property type="match status" value="4"/>
</dbReference>
<dbReference type="CDD" id="cd19531">
    <property type="entry name" value="LCL_NRPS-like"/>
    <property type="match status" value="1"/>
</dbReference>
<dbReference type="Pfam" id="PF00550">
    <property type="entry name" value="PP-binding"/>
    <property type="match status" value="3"/>
</dbReference>
<dbReference type="FunFam" id="3.40.50.12780:FF:000012">
    <property type="entry name" value="Non-ribosomal peptide synthetase"/>
    <property type="match status" value="1"/>
</dbReference>
<dbReference type="FunFam" id="3.40.50.980:FF:000001">
    <property type="entry name" value="Non-ribosomal peptide synthetase"/>
    <property type="match status" value="3"/>
</dbReference>
<dbReference type="FunFam" id="3.30.300.30:FF:000010">
    <property type="entry name" value="Enterobactin synthetase component F"/>
    <property type="match status" value="1"/>
</dbReference>
<dbReference type="SMART" id="SM00823">
    <property type="entry name" value="PKS_PP"/>
    <property type="match status" value="3"/>
</dbReference>
<dbReference type="OrthoDB" id="9757559at2"/>
<dbReference type="PROSITE" id="PS50075">
    <property type="entry name" value="CARRIER"/>
    <property type="match status" value="3"/>
</dbReference>
<comment type="caution">
    <text evidence="6">The sequence shown here is derived from an EMBL/GenBank/DDBJ whole genome shotgun (WGS) entry which is preliminary data.</text>
</comment>
<dbReference type="InterPro" id="IPR023213">
    <property type="entry name" value="CAT-like_dom_sf"/>
</dbReference>
<dbReference type="NCBIfam" id="TIGR01733">
    <property type="entry name" value="AA-adenyl-dom"/>
    <property type="match status" value="3"/>
</dbReference>
<dbReference type="SUPFAM" id="SSF52777">
    <property type="entry name" value="CoA-dependent acyltransferases"/>
    <property type="match status" value="8"/>
</dbReference>
<dbReference type="Gene3D" id="3.40.50.1820">
    <property type="entry name" value="alpha/beta hydrolase"/>
    <property type="match status" value="1"/>
</dbReference>
<dbReference type="InterPro" id="IPR001242">
    <property type="entry name" value="Condensation_dom"/>
</dbReference>
<dbReference type="PROSITE" id="PS00455">
    <property type="entry name" value="AMP_BINDING"/>
    <property type="match status" value="3"/>
</dbReference>
<keyword evidence="7" id="KW-1185">Reference proteome</keyword>
<dbReference type="Pfam" id="PF00501">
    <property type="entry name" value="AMP-binding"/>
    <property type="match status" value="3"/>
</dbReference>
<dbReference type="InterPro" id="IPR025110">
    <property type="entry name" value="AMP-bd_C"/>
</dbReference>
<dbReference type="NCBIfam" id="NF003417">
    <property type="entry name" value="PRK04813.1"/>
    <property type="match status" value="3"/>
</dbReference>
<dbReference type="PANTHER" id="PTHR45527:SF1">
    <property type="entry name" value="FATTY ACID SYNTHASE"/>
    <property type="match status" value="1"/>
</dbReference>
<dbReference type="SUPFAM" id="SSF47336">
    <property type="entry name" value="ACP-like"/>
    <property type="match status" value="3"/>
</dbReference>
<dbReference type="FunFam" id="1.10.1200.10:FF:000005">
    <property type="entry name" value="Nonribosomal peptide synthetase 1"/>
    <property type="match status" value="1"/>
</dbReference>
<comment type="cofactor">
    <cofactor evidence="1">
        <name>pantetheine 4'-phosphate</name>
        <dbReference type="ChEBI" id="CHEBI:47942"/>
    </cofactor>
</comment>
<dbReference type="Gene3D" id="3.30.300.30">
    <property type="match status" value="3"/>
</dbReference>
<name>A0A5M9P1G5_9VIBR</name>
<proteinExistence type="inferred from homology"/>
<keyword evidence="3" id="KW-0596">Phosphopantetheine</keyword>
<evidence type="ECO:0000256" key="2">
    <source>
        <dbReference type="ARBA" id="ARBA00006432"/>
    </source>
</evidence>
<dbReference type="GO" id="GO:0044550">
    <property type="term" value="P:secondary metabolite biosynthetic process"/>
    <property type="evidence" value="ECO:0007669"/>
    <property type="project" value="UniProtKB-ARBA"/>
</dbReference>
<dbReference type="GO" id="GO:0003824">
    <property type="term" value="F:catalytic activity"/>
    <property type="evidence" value="ECO:0007669"/>
    <property type="project" value="InterPro"/>
</dbReference>
<dbReference type="CDD" id="cd17646">
    <property type="entry name" value="A_NRPS_AB3403-like"/>
    <property type="match status" value="1"/>
</dbReference>
<dbReference type="SUPFAM" id="SSF56801">
    <property type="entry name" value="Acetyl-CoA synthetase-like"/>
    <property type="match status" value="3"/>
</dbReference>
<dbReference type="Gene3D" id="3.30.559.10">
    <property type="entry name" value="Chloramphenicol acetyltransferase-like domain"/>
    <property type="match status" value="4"/>
</dbReference>
<protein>
    <submittedName>
        <fullName evidence="6">Non-ribosomal peptide synthetase</fullName>
    </submittedName>
</protein>
<dbReference type="FunFam" id="2.30.38.10:FF:000001">
    <property type="entry name" value="Non-ribosomal peptide synthetase PvdI"/>
    <property type="match status" value="3"/>
</dbReference>
<gene>
    <name evidence="6" type="ORF">F4W18_06870</name>
</gene>
<dbReference type="PROSITE" id="PS00012">
    <property type="entry name" value="PHOSPHOPANTETHEINE"/>
    <property type="match status" value="2"/>
</dbReference>
<dbReference type="InterPro" id="IPR045851">
    <property type="entry name" value="AMP-bd_C_sf"/>
</dbReference>
<dbReference type="InterPro" id="IPR029058">
    <property type="entry name" value="AB_hydrolase_fold"/>
</dbReference>
<organism evidence="6 7">
    <name type="scientific">Vibrio gigantis</name>
    <dbReference type="NCBI Taxonomy" id="296199"/>
    <lineage>
        <taxon>Bacteria</taxon>
        <taxon>Pseudomonadati</taxon>
        <taxon>Pseudomonadota</taxon>
        <taxon>Gammaproteobacteria</taxon>
        <taxon>Vibrionales</taxon>
        <taxon>Vibrionaceae</taxon>
        <taxon>Vibrio</taxon>
    </lineage>
</organism>
<dbReference type="GO" id="GO:0043041">
    <property type="term" value="P:amino acid activation for nonribosomal peptide biosynthetic process"/>
    <property type="evidence" value="ECO:0007669"/>
    <property type="project" value="TreeGrafter"/>
</dbReference>
<evidence type="ECO:0000256" key="4">
    <source>
        <dbReference type="ARBA" id="ARBA00022553"/>
    </source>
</evidence>
<dbReference type="InterPro" id="IPR010071">
    <property type="entry name" value="AA_adenyl_dom"/>
</dbReference>
<dbReference type="FunFam" id="3.30.300.30:FF:000015">
    <property type="entry name" value="Nonribosomal peptide synthase SidD"/>
    <property type="match status" value="1"/>
</dbReference>
<evidence type="ECO:0000259" key="5">
    <source>
        <dbReference type="PROSITE" id="PS50075"/>
    </source>
</evidence>
<dbReference type="InterPro" id="IPR020806">
    <property type="entry name" value="PKS_PP-bd"/>
</dbReference>
<feature type="domain" description="Carrier" evidence="5">
    <location>
        <begin position="2497"/>
        <end position="2572"/>
    </location>
</feature>
<dbReference type="InterPro" id="IPR036736">
    <property type="entry name" value="ACP-like_sf"/>
</dbReference>
<dbReference type="Pfam" id="PF00668">
    <property type="entry name" value="Condensation"/>
    <property type="match status" value="5"/>
</dbReference>
<dbReference type="InterPro" id="IPR006162">
    <property type="entry name" value="Ppantetheine_attach_site"/>
</dbReference>
<dbReference type="PANTHER" id="PTHR45527">
    <property type="entry name" value="NONRIBOSOMAL PEPTIDE SYNTHETASE"/>
    <property type="match status" value="1"/>
</dbReference>
<feature type="domain" description="Carrier" evidence="5">
    <location>
        <begin position="3584"/>
        <end position="3659"/>
    </location>
</feature>
<evidence type="ECO:0000256" key="1">
    <source>
        <dbReference type="ARBA" id="ARBA00001957"/>
    </source>
</evidence>
<dbReference type="Gene3D" id="2.30.38.10">
    <property type="entry name" value="Luciferase, Domain 3"/>
    <property type="match status" value="3"/>
</dbReference>
<feature type="domain" description="Carrier" evidence="5">
    <location>
        <begin position="983"/>
        <end position="1057"/>
    </location>
</feature>
<dbReference type="Gene3D" id="3.40.50.980">
    <property type="match status" value="6"/>
</dbReference>
<accession>A0A5M9P1G5</accession>
<dbReference type="Gene3D" id="1.10.1200.10">
    <property type="entry name" value="ACP-like"/>
    <property type="match status" value="2"/>
</dbReference>
<dbReference type="Pfam" id="PF13193">
    <property type="entry name" value="AMP-binding_C"/>
    <property type="match status" value="2"/>
</dbReference>
<evidence type="ECO:0000313" key="7">
    <source>
        <dbReference type="Proteomes" id="UP000322521"/>
    </source>
</evidence>
<dbReference type="RefSeq" id="WP_086713290.1">
    <property type="nucleotide sequence ID" value="NZ_AP025492.1"/>
</dbReference>
<comment type="similarity">
    <text evidence="2">Belongs to the ATP-dependent AMP-binding enzyme family.</text>
</comment>
<keyword evidence="4" id="KW-0597">Phosphoprotein</keyword>
<dbReference type="GO" id="GO:0005737">
    <property type="term" value="C:cytoplasm"/>
    <property type="evidence" value="ECO:0007669"/>
    <property type="project" value="TreeGrafter"/>
</dbReference>
<dbReference type="Proteomes" id="UP000322521">
    <property type="component" value="Unassembled WGS sequence"/>
</dbReference>
<dbReference type="InterPro" id="IPR020845">
    <property type="entry name" value="AMP-binding_CS"/>
</dbReference>
<dbReference type="EMBL" id="VXJS01000003">
    <property type="protein sequence ID" value="KAA8678455.1"/>
    <property type="molecule type" value="Genomic_DNA"/>
</dbReference>
<evidence type="ECO:0000313" key="6">
    <source>
        <dbReference type="EMBL" id="KAA8678455.1"/>
    </source>
</evidence>
<dbReference type="GO" id="GO:0031177">
    <property type="term" value="F:phosphopantetheine binding"/>
    <property type="evidence" value="ECO:0007669"/>
    <property type="project" value="InterPro"/>
</dbReference>
<dbReference type="FunFam" id="3.40.50.980:FF:000002">
    <property type="entry name" value="Enterobactin synthetase component F"/>
    <property type="match status" value="1"/>
</dbReference>
<reference evidence="6 7" key="1">
    <citation type="submission" date="2019-09" db="EMBL/GenBank/DDBJ databases">
        <title>Draft genome sequence of various Type strains from the CCUG.</title>
        <authorList>
            <person name="Pineiro-Iglesias B."/>
            <person name="Tunovic T."/>
            <person name="Unosson C."/>
            <person name="Inganas E."/>
            <person name="Ohlen M."/>
            <person name="Cardew S."/>
            <person name="Jensie-Markopoulos S."/>
            <person name="Salva-Serra F."/>
            <person name="Jaen-Luchoro D."/>
            <person name="Karlsson R."/>
            <person name="Svensson-Stadler L."/>
            <person name="Chun J."/>
            <person name="Moore E."/>
        </authorList>
    </citation>
    <scope>NUCLEOTIDE SEQUENCE [LARGE SCALE GENOMIC DNA]</scope>
    <source>
        <strain evidence="6 7">CCUG 56969T</strain>
    </source>
</reference>
<dbReference type="InterPro" id="IPR009081">
    <property type="entry name" value="PP-bd_ACP"/>
</dbReference>